<dbReference type="Pfam" id="PF00155">
    <property type="entry name" value="Aminotran_1_2"/>
    <property type="match status" value="1"/>
</dbReference>
<dbReference type="InterPro" id="IPR015422">
    <property type="entry name" value="PyrdxlP-dep_Trfase_small"/>
</dbReference>
<dbReference type="eggNOG" id="COG0079">
    <property type="taxonomic scope" value="Bacteria"/>
</dbReference>
<comment type="cofactor">
    <cofactor evidence="1 5">
        <name>pyridoxal 5'-phosphate</name>
        <dbReference type="ChEBI" id="CHEBI:597326"/>
    </cofactor>
</comment>
<accession>L1QAV6</accession>
<dbReference type="STRING" id="545697.HMPREF0216_02566"/>
<dbReference type="AlphaFoldDB" id="L1QAV6"/>
<dbReference type="InterPro" id="IPR015424">
    <property type="entry name" value="PyrdxlP-dep_Trfase"/>
</dbReference>
<dbReference type="GO" id="GO:0008483">
    <property type="term" value="F:transaminase activity"/>
    <property type="evidence" value="ECO:0007669"/>
    <property type="project" value="UniProtKB-KW"/>
</dbReference>
<comment type="caution">
    <text evidence="7">The sequence shown here is derived from an EMBL/GenBank/DDBJ whole genome shotgun (WGS) entry which is preliminary data.</text>
</comment>
<dbReference type="InterPro" id="IPR004839">
    <property type="entry name" value="Aminotransferase_I/II_large"/>
</dbReference>
<evidence type="ECO:0000313" key="7">
    <source>
        <dbReference type="EMBL" id="EKY25098.1"/>
    </source>
</evidence>
<protein>
    <submittedName>
        <fullName evidence="7">Putative histidinol-phosphate transaminase</fullName>
    </submittedName>
</protein>
<dbReference type="Proteomes" id="UP000010420">
    <property type="component" value="Unassembled WGS sequence"/>
</dbReference>
<name>L1QAV6_9CLOT</name>
<keyword evidence="2" id="KW-0032">Aminotransferase</keyword>
<organism evidence="7 8">
    <name type="scientific">Clostridium celatum DSM 1785</name>
    <dbReference type="NCBI Taxonomy" id="545697"/>
    <lineage>
        <taxon>Bacteria</taxon>
        <taxon>Bacillati</taxon>
        <taxon>Bacillota</taxon>
        <taxon>Clostridia</taxon>
        <taxon>Eubacteriales</taxon>
        <taxon>Clostridiaceae</taxon>
        <taxon>Clostridium</taxon>
    </lineage>
</organism>
<keyword evidence="3" id="KW-0808">Transferase</keyword>
<gene>
    <name evidence="7" type="ORF">HMPREF0216_02566</name>
</gene>
<proteinExistence type="inferred from homology"/>
<evidence type="ECO:0000256" key="4">
    <source>
        <dbReference type="ARBA" id="ARBA00022898"/>
    </source>
</evidence>
<dbReference type="Gene3D" id="3.90.1150.10">
    <property type="entry name" value="Aspartate Aminotransferase, domain 1"/>
    <property type="match status" value="1"/>
</dbReference>
<reference evidence="7 8" key="1">
    <citation type="submission" date="2012-05" db="EMBL/GenBank/DDBJ databases">
        <authorList>
            <person name="Weinstock G."/>
            <person name="Sodergren E."/>
            <person name="Lobos E.A."/>
            <person name="Fulton L."/>
            <person name="Fulton R."/>
            <person name="Courtney L."/>
            <person name="Fronick C."/>
            <person name="O'Laughlin M."/>
            <person name="Godfrey J."/>
            <person name="Wilson R.M."/>
            <person name="Miner T."/>
            <person name="Farmer C."/>
            <person name="Delehaunty K."/>
            <person name="Cordes M."/>
            <person name="Minx P."/>
            <person name="Tomlinson C."/>
            <person name="Chen J."/>
            <person name="Wollam A."/>
            <person name="Pepin K.H."/>
            <person name="Bhonagiri V."/>
            <person name="Zhang X."/>
            <person name="Suruliraj S."/>
            <person name="Warren W."/>
            <person name="Mitreva M."/>
            <person name="Mardis E.R."/>
            <person name="Wilson R.K."/>
        </authorList>
    </citation>
    <scope>NUCLEOTIDE SEQUENCE [LARGE SCALE GENOMIC DNA]</scope>
    <source>
        <strain evidence="7 8">DSM 1785</strain>
    </source>
</reference>
<comment type="similarity">
    <text evidence="5">Belongs to the class-II pyridoxal-phosphate-dependent aminotransferase family.</text>
</comment>
<evidence type="ECO:0000313" key="8">
    <source>
        <dbReference type="Proteomes" id="UP000010420"/>
    </source>
</evidence>
<dbReference type="HOGENOM" id="CLU_017584_3_1_9"/>
<evidence type="ECO:0000256" key="1">
    <source>
        <dbReference type="ARBA" id="ARBA00001933"/>
    </source>
</evidence>
<evidence type="ECO:0000256" key="5">
    <source>
        <dbReference type="RuleBase" id="RU003693"/>
    </source>
</evidence>
<keyword evidence="4 5" id="KW-0663">Pyridoxal phosphate</keyword>
<dbReference type="RefSeq" id="WP_005214554.1">
    <property type="nucleotide sequence ID" value="NZ_KB291665.1"/>
</dbReference>
<dbReference type="InterPro" id="IPR015421">
    <property type="entry name" value="PyrdxlP-dep_Trfase_major"/>
</dbReference>
<sequence>MKKINTYKNIMNNKIGIRVNGNESYKNLDNEDLLNALESTKNTKFNRYPDSDSKRLREEYGRLIDMPLENIIAGNGSDEMISLVIAVYVKRKSVVMTIKPDFSMYDFYVSLNNGVIKKFETREDGSFSLDDFIAFGKEINPNLIIISNPNNPTGHTLNNIEILKILDVFRESKILIDEAYYEFYGQTMLKYVNEYKNLIITRTLSKAWGLAALRVGFLISNEDNVVELNKYKVPYNLNQLSQDIACNIINHPEKVIKNVEEIVSERERLYKNLKEIELRNKEIITFYPSKANFIFAKSKYKDKIKAEMEEQGILIRYFNDDTFRISIGESWENDLIITVIKKALGYEVENNV</sequence>
<dbReference type="PATRIC" id="fig|545697.3.peg.2525"/>
<keyword evidence="8" id="KW-1185">Reference proteome</keyword>
<dbReference type="EMBL" id="AMEZ01000075">
    <property type="protein sequence ID" value="EKY25098.1"/>
    <property type="molecule type" value="Genomic_DNA"/>
</dbReference>
<dbReference type="Gene3D" id="3.40.640.10">
    <property type="entry name" value="Type I PLP-dependent aspartate aminotransferase-like (Major domain)"/>
    <property type="match status" value="1"/>
</dbReference>
<feature type="domain" description="Aminotransferase class I/classII large" evidence="6">
    <location>
        <begin position="33"/>
        <end position="328"/>
    </location>
</feature>
<dbReference type="OrthoDB" id="9813612at2"/>
<dbReference type="PANTHER" id="PTHR42885">
    <property type="entry name" value="HISTIDINOL-PHOSPHATE AMINOTRANSFERASE-RELATED"/>
    <property type="match status" value="1"/>
</dbReference>
<dbReference type="PANTHER" id="PTHR42885:SF2">
    <property type="entry name" value="HISTIDINOL-PHOSPHATE AMINOTRANSFERASE"/>
    <property type="match status" value="1"/>
</dbReference>
<evidence type="ECO:0000256" key="2">
    <source>
        <dbReference type="ARBA" id="ARBA00022576"/>
    </source>
</evidence>
<evidence type="ECO:0000259" key="6">
    <source>
        <dbReference type="Pfam" id="PF00155"/>
    </source>
</evidence>
<dbReference type="InterPro" id="IPR001917">
    <property type="entry name" value="Aminotrans_II_pyridoxalP_BS"/>
</dbReference>
<dbReference type="GO" id="GO:0030170">
    <property type="term" value="F:pyridoxal phosphate binding"/>
    <property type="evidence" value="ECO:0007669"/>
    <property type="project" value="InterPro"/>
</dbReference>
<dbReference type="PROSITE" id="PS00599">
    <property type="entry name" value="AA_TRANSFER_CLASS_2"/>
    <property type="match status" value="1"/>
</dbReference>
<evidence type="ECO:0000256" key="3">
    <source>
        <dbReference type="ARBA" id="ARBA00022679"/>
    </source>
</evidence>
<dbReference type="CDD" id="cd00609">
    <property type="entry name" value="AAT_like"/>
    <property type="match status" value="1"/>
</dbReference>
<dbReference type="SUPFAM" id="SSF53383">
    <property type="entry name" value="PLP-dependent transferases"/>
    <property type="match status" value="1"/>
</dbReference>